<keyword evidence="3" id="KW-0443">Lipid metabolism</keyword>
<protein>
    <submittedName>
        <fullName evidence="6">Alpha/beta hydrolase</fullName>
    </submittedName>
</protein>
<dbReference type="RefSeq" id="WP_359782072.1">
    <property type="nucleotide sequence ID" value="NZ_JBEYRR010000010.1"/>
</dbReference>
<dbReference type="Gene3D" id="3.40.50.1820">
    <property type="entry name" value="alpha/beta hydrolase"/>
    <property type="match status" value="1"/>
</dbReference>
<dbReference type="Proteomes" id="UP001553843">
    <property type="component" value="Unassembled WGS sequence"/>
</dbReference>
<gene>
    <name evidence="6" type="ORF">AB0887_23185</name>
</gene>
<feature type="chain" id="PRO_5046239692" evidence="5">
    <location>
        <begin position="32"/>
        <end position="419"/>
    </location>
</feature>
<keyword evidence="7" id="KW-1185">Reference proteome</keyword>
<dbReference type="SUPFAM" id="SSF53474">
    <property type="entry name" value="alpha/beta-Hydrolases"/>
    <property type="match status" value="1"/>
</dbReference>
<dbReference type="Pfam" id="PF03403">
    <property type="entry name" value="PAF-AH_p_II"/>
    <property type="match status" value="1"/>
</dbReference>
<evidence type="ECO:0000256" key="1">
    <source>
        <dbReference type="ARBA" id="ARBA00022801"/>
    </source>
</evidence>
<evidence type="ECO:0000256" key="4">
    <source>
        <dbReference type="SAM" id="MobiDB-lite"/>
    </source>
</evidence>
<feature type="signal peptide" evidence="5">
    <location>
        <begin position="1"/>
        <end position="31"/>
    </location>
</feature>
<evidence type="ECO:0000313" key="7">
    <source>
        <dbReference type="Proteomes" id="UP001553843"/>
    </source>
</evidence>
<evidence type="ECO:0000256" key="2">
    <source>
        <dbReference type="ARBA" id="ARBA00022963"/>
    </source>
</evidence>
<accession>A0ABV3LZE7</accession>
<dbReference type="EMBL" id="JBEYRS010000010">
    <property type="protein sequence ID" value="MEW2364835.1"/>
    <property type="molecule type" value="Genomic_DNA"/>
</dbReference>
<dbReference type="PANTHER" id="PTHR10272">
    <property type="entry name" value="PLATELET-ACTIVATING FACTOR ACETYLHYDROLASE"/>
    <property type="match status" value="1"/>
</dbReference>
<feature type="region of interest" description="Disordered" evidence="4">
    <location>
        <begin position="29"/>
        <end position="64"/>
    </location>
</feature>
<proteinExistence type="predicted"/>
<evidence type="ECO:0000313" key="6">
    <source>
        <dbReference type="EMBL" id="MEW2364835.1"/>
    </source>
</evidence>
<dbReference type="InterPro" id="IPR029058">
    <property type="entry name" value="AB_hydrolase_fold"/>
</dbReference>
<name>A0ABV3LZE7_9ACTN</name>
<dbReference type="GO" id="GO:0016787">
    <property type="term" value="F:hydrolase activity"/>
    <property type="evidence" value="ECO:0007669"/>
    <property type="project" value="UniProtKB-KW"/>
</dbReference>
<dbReference type="PANTHER" id="PTHR10272:SF0">
    <property type="entry name" value="PLATELET-ACTIVATING FACTOR ACETYLHYDROLASE"/>
    <property type="match status" value="1"/>
</dbReference>
<keyword evidence="5" id="KW-0732">Signal</keyword>
<sequence length="419" mass="44438">MTPPRTPLRRHAVVAALALALVAPTVGTATAHASPADGTATARPSPSDRATAPLRLPRPTGPYAVGRDTLHLVDESRRDPWVPSAGARELMVSIHYPGRHGGGHPVPYTSEEEARLLLEAWQVDGQVSPAAYSSTRTFARSGTRPAPGRFPLVVLSPGFTAPRSTLTHLAEDLASRGFVVATVDHAYESVGTAFPGGRMLTCRACAPAEQPGMGKVVTEGRAKDLSYVIDRLTGGESSWRHARMIDGRRIGAGGHSIGGAAALATMTTDPRVRAGLNMDGSFHTGPDGIDGRPFLMLGTEVEHTPGHGDGKNWARTWQGLDGWKRWLTVRGSGHFTFTDLPVLAGQAGVVDPEVPLSGERSQEITRAYVGAFFEQWLRGEREPLLDGPAASHPEVVFQGVSPFKTGDFADVPGTDAPGQ</sequence>
<keyword evidence="1 6" id="KW-0378">Hydrolase</keyword>
<keyword evidence="2" id="KW-0442">Lipid degradation</keyword>
<evidence type="ECO:0000256" key="5">
    <source>
        <dbReference type="SAM" id="SignalP"/>
    </source>
</evidence>
<reference evidence="6 7" key="1">
    <citation type="submission" date="2024-06" db="EMBL/GenBank/DDBJ databases">
        <title>The Natural Products Discovery Center: Release of the First 8490 Sequenced Strains for Exploring Actinobacteria Biosynthetic Diversity.</title>
        <authorList>
            <person name="Kalkreuter E."/>
            <person name="Kautsar S.A."/>
            <person name="Yang D."/>
            <person name="Bader C.D."/>
            <person name="Teijaro C.N."/>
            <person name="Fluegel L."/>
            <person name="Davis C.M."/>
            <person name="Simpson J.R."/>
            <person name="Lauterbach L."/>
            <person name="Steele A.D."/>
            <person name="Gui C."/>
            <person name="Meng S."/>
            <person name="Li G."/>
            <person name="Viehrig K."/>
            <person name="Ye F."/>
            <person name="Su P."/>
            <person name="Kiefer A.F."/>
            <person name="Nichols A."/>
            <person name="Cepeda A.J."/>
            <person name="Yan W."/>
            <person name="Fan B."/>
            <person name="Jiang Y."/>
            <person name="Adhikari A."/>
            <person name="Zheng C.-J."/>
            <person name="Schuster L."/>
            <person name="Cowan T.M."/>
            <person name="Smanski M.J."/>
            <person name="Chevrette M.G."/>
            <person name="De Carvalho L.P.S."/>
            <person name="Shen B."/>
        </authorList>
    </citation>
    <scope>NUCLEOTIDE SEQUENCE [LARGE SCALE GENOMIC DNA]</scope>
    <source>
        <strain evidence="6 7">NPDC047833</strain>
    </source>
</reference>
<evidence type="ECO:0000256" key="3">
    <source>
        <dbReference type="ARBA" id="ARBA00023098"/>
    </source>
</evidence>
<comment type="caution">
    <text evidence="6">The sequence shown here is derived from an EMBL/GenBank/DDBJ whole genome shotgun (WGS) entry which is preliminary data.</text>
</comment>
<organism evidence="6 7">
    <name type="scientific">Streptomyces huasconensis</name>
    <dbReference type="NCBI Taxonomy" id="1854574"/>
    <lineage>
        <taxon>Bacteria</taxon>
        <taxon>Bacillati</taxon>
        <taxon>Actinomycetota</taxon>
        <taxon>Actinomycetes</taxon>
        <taxon>Kitasatosporales</taxon>
        <taxon>Streptomycetaceae</taxon>
        <taxon>Streptomyces</taxon>
    </lineage>
</organism>